<accession>A0A2T4D447</accession>
<reference evidence="1 2" key="1">
    <citation type="submission" date="2018-03" db="EMBL/GenBank/DDBJ databases">
        <title>Cross-interface Injection: A General Nanoliter Liquid Handling Method Applied to Single Cells Genome Amplification Automated Nanoliter Liquid Handling Applied to Single Cell Multiple Displacement Amplification.</title>
        <authorList>
            <person name="Yun J."/>
            <person name="Xu P."/>
            <person name="Xu J."/>
            <person name="Dai X."/>
            <person name="Wang Y."/>
            <person name="Zheng X."/>
            <person name="Cao C."/>
            <person name="Yi Q."/>
            <person name="Zhu Y."/>
            <person name="Wang L."/>
            <person name="Dong Z."/>
            <person name="Huang Y."/>
            <person name="Huang L."/>
            <person name="Du W."/>
        </authorList>
    </citation>
    <scope>NUCLEOTIDE SEQUENCE [LARGE SCALE GENOMIC DNA]</scope>
    <source>
        <strain evidence="1 2">A9-4</strain>
    </source>
</reference>
<comment type="caution">
    <text evidence="1">The sequence shown here is derived from an EMBL/GenBank/DDBJ whole genome shotgun (WGS) entry which is preliminary data.</text>
</comment>
<organism evidence="1 2">
    <name type="scientific">Pseudidiomarina aestuarii</name>
    <dbReference type="NCBI Taxonomy" id="624146"/>
    <lineage>
        <taxon>Bacteria</taxon>
        <taxon>Pseudomonadati</taxon>
        <taxon>Pseudomonadota</taxon>
        <taxon>Gammaproteobacteria</taxon>
        <taxon>Alteromonadales</taxon>
        <taxon>Idiomarinaceae</taxon>
        <taxon>Pseudidiomarina</taxon>
    </lineage>
</organism>
<gene>
    <name evidence="1" type="ORF">C9928_06010</name>
</gene>
<dbReference type="AlphaFoldDB" id="A0A2T4D447"/>
<evidence type="ECO:0000313" key="2">
    <source>
        <dbReference type="Proteomes" id="UP000241514"/>
    </source>
</evidence>
<protein>
    <submittedName>
        <fullName evidence="1">Uncharacterized protein</fullName>
    </submittedName>
</protein>
<name>A0A2T4D447_9GAMM</name>
<evidence type="ECO:0000313" key="1">
    <source>
        <dbReference type="EMBL" id="PTB88577.1"/>
    </source>
</evidence>
<dbReference type="EMBL" id="PYVG01000046">
    <property type="protein sequence ID" value="PTB88577.1"/>
    <property type="molecule type" value="Genomic_DNA"/>
</dbReference>
<sequence>MQNYQVLTYTPIRNPLSVRPEVNEYSEHYRDFIESIAEQVPPTLELGHYVPLGIRDEHKRYDDLACDSVECRLFTLEKFLPEHDCTLTFHCYPGGVAIIESVFELPQSDATEQTIIEINEYAVGKWLPELLVWFDKIQRWDKQQYKYLHSISSSLLSDVKASNDPWSKLSYWTSRCLLINPAALSESESILRRWLSNTGRSDEVEPLLSGERQYSMCWLNYVIVGTDMSQQEQLRDTMRVAQYFYTARQRSIEMLQMALAKGSELKEKTRSVEQLLKTAMTFSRSNDVFYHESLKYFKLEKRERVDAILVGWRFEKLASSIHTLEDLCQGAISGVQRQQQYRSSIYTDLILVFIGFLTILELVVALSAYSREFVLRPTLSYLDSSYSAVLGFIAWINTDVLMLSGVFTVLGLLGLYSYVKLK</sequence>
<proteinExistence type="predicted"/>
<dbReference type="Proteomes" id="UP000241514">
    <property type="component" value="Unassembled WGS sequence"/>
</dbReference>